<keyword evidence="3" id="KW-1185">Reference proteome</keyword>
<dbReference type="Gene3D" id="3.40.630.30">
    <property type="match status" value="1"/>
</dbReference>
<gene>
    <name evidence="2" type="ORF">theurythT_21180</name>
</gene>
<name>A0ABQ6H711_9GAMM</name>
<sequence length="168" mass="18806">MVNSMKVIKTSRLIIRPMALSDATFIHQLYNQSLFLKFIGNKQIDDIDAATTYILDGPQFSYKTYGVGLMTVSLHDGTPIGVCGLLQREDLPQPDLGYALDEAFYRNGYMKEACLAVLNKNQHMQNILAITSKDNEASSQLLKTLGFVLMEEGHKGYPDADIYQFITS</sequence>
<dbReference type="Proteomes" id="UP001157133">
    <property type="component" value="Unassembled WGS sequence"/>
</dbReference>
<dbReference type="PANTHER" id="PTHR43792:SF1">
    <property type="entry name" value="N-ACETYLTRANSFERASE DOMAIN-CONTAINING PROTEIN"/>
    <property type="match status" value="1"/>
</dbReference>
<dbReference type="PANTHER" id="PTHR43792">
    <property type="entry name" value="GNAT FAMILY, PUTATIVE (AFU_ORTHOLOGUE AFUA_3G00765)-RELATED-RELATED"/>
    <property type="match status" value="1"/>
</dbReference>
<dbReference type="EMBL" id="BSSU01000010">
    <property type="protein sequence ID" value="GLX82666.1"/>
    <property type="molecule type" value="Genomic_DNA"/>
</dbReference>
<organism evidence="2 3">
    <name type="scientific">Thalassotalea eurytherma</name>
    <dbReference type="NCBI Taxonomy" id="1144278"/>
    <lineage>
        <taxon>Bacteria</taxon>
        <taxon>Pseudomonadati</taxon>
        <taxon>Pseudomonadota</taxon>
        <taxon>Gammaproteobacteria</taxon>
        <taxon>Alteromonadales</taxon>
        <taxon>Colwelliaceae</taxon>
        <taxon>Thalassotalea</taxon>
    </lineage>
</organism>
<dbReference type="InterPro" id="IPR051531">
    <property type="entry name" value="N-acetyltransferase"/>
</dbReference>
<dbReference type="InterPro" id="IPR016181">
    <property type="entry name" value="Acyl_CoA_acyltransferase"/>
</dbReference>
<evidence type="ECO:0000313" key="2">
    <source>
        <dbReference type="EMBL" id="GLX82666.1"/>
    </source>
</evidence>
<proteinExistence type="predicted"/>
<reference evidence="2 3" key="1">
    <citation type="submission" date="2023-03" db="EMBL/GenBank/DDBJ databases">
        <title>Draft genome sequence of Thalassotalea eurytherma JCM 18482T.</title>
        <authorList>
            <person name="Sawabe T."/>
        </authorList>
    </citation>
    <scope>NUCLEOTIDE SEQUENCE [LARGE SCALE GENOMIC DNA]</scope>
    <source>
        <strain evidence="2 3">JCM 18482</strain>
    </source>
</reference>
<evidence type="ECO:0000259" key="1">
    <source>
        <dbReference type="PROSITE" id="PS51186"/>
    </source>
</evidence>
<dbReference type="SUPFAM" id="SSF55729">
    <property type="entry name" value="Acyl-CoA N-acyltransferases (Nat)"/>
    <property type="match status" value="1"/>
</dbReference>
<accession>A0ABQ6H711</accession>
<dbReference type="Pfam" id="PF13302">
    <property type="entry name" value="Acetyltransf_3"/>
    <property type="match status" value="1"/>
</dbReference>
<feature type="domain" description="N-acetyltransferase" evidence="1">
    <location>
        <begin position="13"/>
        <end position="168"/>
    </location>
</feature>
<protein>
    <submittedName>
        <fullName evidence="2">N-acetyltransferase GCN5</fullName>
    </submittedName>
</protein>
<evidence type="ECO:0000313" key="3">
    <source>
        <dbReference type="Proteomes" id="UP001157133"/>
    </source>
</evidence>
<comment type="caution">
    <text evidence="2">The sequence shown here is derived from an EMBL/GenBank/DDBJ whole genome shotgun (WGS) entry which is preliminary data.</text>
</comment>
<dbReference type="InterPro" id="IPR000182">
    <property type="entry name" value="GNAT_dom"/>
</dbReference>
<dbReference type="PROSITE" id="PS51186">
    <property type="entry name" value="GNAT"/>
    <property type="match status" value="1"/>
</dbReference>